<dbReference type="OrthoDB" id="9792991at2"/>
<keyword evidence="12" id="KW-0902">Two-component regulatory system</keyword>
<dbReference type="PROSITE" id="PS50885">
    <property type="entry name" value="HAMP"/>
    <property type="match status" value="1"/>
</dbReference>
<keyword evidence="9" id="KW-0418">Kinase</keyword>
<dbReference type="SUPFAM" id="SSF47384">
    <property type="entry name" value="Homodimeric domain of signal transducing histidine kinase"/>
    <property type="match status" value="1"/>
</dbReference>
<dbReference type="InterPro" id="IPR003661">
    <property type="entry name" value="HisK_dim/P_dom"/>
</dbReference>
<organism evidence="17 18">
    <name type="scientific">Anaerobutyricum hallii</name>
    <dbReference type="NCBI Taxonomy" id="39488"/>
    <lineage>
        <taxon>Bacteria</taxon>
        <taxon>Bacillati</taxon>
        <taxon>Bacillota</taxon>
        <taxon>Clostridia</taxon>
        <taxon>Lachnospirales</taxon>
        <taxon>Lachnospiraceae</taxon>
        <taxon>Anaerobutyricum</taxon>
    </lineage>
</organism>
<accession>A0A173SM90</accession>
<dbReference type="EMBL" id="CYYC01000009">
    <property type="protein sequence ID" value="CUM90809.1"/>
    <property type="molecule type" value="Genomic_DNA"/>
</dbReference>
<dbReference type="SMART" id="SM00388">
    <property type="entry name" value="HisKA"/>
    <property type="match status" value="1"/>
</dbReference>
<keyword evidence="8" id="KW-0547">Nucleotide-binding</keyword>
<dbReference type="PROSITE" id="PS50109">
    <property type="entry name" value="HIS_KIN"/>
    <property type="match status" value="1"/>
</dbReference>
<feature type="transmembrane region" description="Helical" evidence="14">
    <location>
        <begin position="168"/>
        <end position="191"/>
    </location>
</feature>
<evidence type="ECO:0000256" key="2">
    <source>
        <dbReference type="ARBA" id="ARBA00004651"/>
    </source>
</evidence>
<dbReference type="GO" id="GO:0005886">
    <property type="term" value="C:plasma membrane"/>
    <property type="evidence" value="ECO:0007669"/>
    <property type="project" value="UniProtKB-SubCell"/>
</dbReference>
<dbReference type="GO" id="GO:0000155">
    <property type="term" value="F:phosphorelay sensor kinase activity"/>
    <property type="evidence" value="ECO:0007669"/>
    <property type="project" value="InterPro"/>
</dbReference>
<proteinExistence type="predicted"/>
<evidence type="ECO:0000256" key="12">
    <source>
        <dbReference type="ARBA" id="ARBA00023012"/>
    </source>
</evidence>
<evidence type="ECO:0000256" key="11">
    <source>
        <dbReference type="ARBA" id="ARBA00022989"/>
    </source>
</evidence>
<dbReference type="PANTHER" id="PTHR45528:SF1">
    <property type="entry name" value="SENSOR HISTIDINE KINASE CPXA"/>
    <property type="match status" value="1"/>
</dbReference>
<dbReference type="InterPro" id="IPR005467">
    <property type="entry name" value="His_kinase_dom"/>
</dbReference>
<dbReference type="Pfam" id="PF00672">
    <property type="entry name" value="HAMP"/>
    <property type="match status" value="1"/>
</dbReference>
<keyword evidence="10" id="KW-0067">ATP-binding</keyword>
<dbReference type="Gene3D" id="6.10.340.10">
    <property type="match status" value="1"/>
</dbReference>
<evidence type="ECO:0000256" key="14">
    <source>
        <dbReference type="SAM" id="Phobius"/>
    </source>
</evidence>
<dbReference type="PANTHER" id="PTHR45528">
    <property type="entry name" value="SENSOR HISTIDINE KINASE CPXA"/>
    <property type="match status" value="1"/>
</dbReference>
<evidence type="ECO:0000256" key="1">
    <source>
        <dbReference type="ARBA" id="ARBA00000085"/>
    </source>
</evidence>
<protein>
    <recommendedName>
        <fullName evidence="3">histidine kinase</fullName>
        <ecNumber evidence="3">2.7.13.3</ecNumber>
    </recommendedName>
</protein>
<gene>
    <name evidence="17" type="primary">creC_2</name>
    <name evidence="17" type="ORF">ERS852578_01011</name>
</gene>
<feature type="transmembrane region" description="Helical" evidence="14">
    <location>
        <begin position="20"/>
        <end position="38"/>
    </location>
</feature>
<feature type="domain" description="Histidine kinase" evidence="15">
    <location>
        <begin position="259"/>
        <end position="454"/>
    </location>
</feature>
<evidence type="ECO:0000313" key="17">
    <source>
        <dbReference type="EMBL" id="CUM90809.1"/>
    </source>
</evidence>
<keyword evidence="11 14" id="KW-1133">Transmembrane helix</keyword>
<feature type="domain" description="HAMP" evidence="16">
    <location>
        <begin position="198"/>
        <end position="244"/>
    </location>
</feature>
<reference evidence="17 18" key="1">
    <citation type="submission" date="2015-09" db="EMBL/GenBank/DDBJ databases">
        <authorList>
            <consortium name="Pathogen Informatics"/>
        </authorList>
    </citation>
    <scope>NUCLEOTIDE SEQUENCE [LARGE SCALE GENOMIC DNA]</scope>
    <source>
        <strain evidence="17 18">2789STDY5834966</strain>
    </source>
</reference>
<keyword evidence="4" id="KW-1003">Cell membrane</keyword>
<evidence type="ECO:0000256" key="9">
    <source>
        <dbReference type="ARBA" id="ARBA00022777"/>
    </source>
</evidence>
<evidence type="ECO:0000259" key="16">
    <source>
        <dbReference type="PROSITE" id="PS50885"/>
    </source>
</evidence>
<evidence type="ECO:0000256" key="4">
    <source>
        <dbReference type="ARBA" id="ARBA00022475"/>
    </source>
</evidence>
<dbReference type="Pfam" id="PF00512">
    <property type="entry name" value="HisKA"/>
    <property type="match status" value="1"/>
</dbReference>
<dbReference type="SUPFAM" id="SSF55874">
    <property type="entry name" value="ATPase domain of HSP90 chaperone/DNA topoisomerase II/histidine kinase"/>
    <property type="match status" value="1"/>
</dbReference>
<comment type="catalytic activity">
    <reaction evidence="1">
        <text>ATP + protein L-histidine = ADP + protein N-phospho-L-histidine.</text>
        <dbReference type="EC" id="2.7.13.3"/>
    </reaction>
</comment>
<evidence type="ECO:0000256" key="5">
    <source>
        <dbReference type="ARBA" id="ARBA00022553"/>
    </source>
</evidence>
<dbReference type="Gene3D" id="1.10.287.130">
    <property type="match status" value="1"/>
</dbReference>
<dbReference type="Gene3D" id="3.30.565.10">
    <property type="entry name" value="Histidine kinase-like ATPase, C-terminal domain"/>
    <property type="match status" value="1"/>
</dbReference>
<name>A0A173SM90_9FIRM</name>
<evidence type="ECO:0000256" key="7">
    <source>
        <dbReference type="ARBA" id="ARBA00022692"/>
    </source>
</evidence>
<keyword evidence="6 17" id="KW-0808">Transferase</keyword>
<keyword evidence="5" id="KW-0597">Phosphoprotein</keyword>
<evidence type="ECO:0000259" key="15">
    <source>
        <dbReference type="PROSITE" id="PS50109"/>
    </source>
</evidence>
<evidence type="ECO:0000313" key="18">
    <source>
        <dbReference type="Proteomes" id="UP000095390"/>
    </source>
</evidence>
<keyword evidence="13 14" id="KW-0472">Membrane</keyword>
<dbReference type="AlphaFoldDB" id="A0A173SM90"/>
<evidence type="ECO:0000256" key="3">
    <source>
        <dbReference type="ARBA" id="ARBA00012438"/>
    </source>
</evidence>
<dbReference type="EC" id="2.7.13.3" evidence="3"/>
<dbReference type="CDD" id="cd00082">
    <property type="entry name" value="HisKA"/>
    <property type="match status" value="1"/>
</dbReference>
<dbReference type="RefSeq" id="WP_055182700.1">
    <property type="nucleotide sequence ID" value="NZ_CYYC01000009.1"/>
</dbReference>
<keyword evidence="7 14" id="KW-0812">Transmembrane</keyword>
<dbReference type="InterPro" id="IPR050398">
    <property type="entry name" value="HssS/ArlS-like"/>
</dbReference>
<dbReference type="InterPro" id="IPR036097">
    <property type="entry name" value="HisK_dim/P_sf"/>
</dbReference>
<sequence length="472" mass="54370">MIKKVQTKAKGWKIHTQLMVLILLTGLASILLFEVLWLNKWDIYEYVQQVPGFRDMSQDEDFWEKLRTEAANYNIPSSEDDKEGIKKIQPFLSQGDKYTGIYIYNLKEGTYVAGKFPSVLNNAAFSTFFDMGYQLTGGEGEETYEFPMKFKNGYATVMVWFYHRVRFIYPYCIFCLTVSIGLFFGVILFFIKKKMNMVASLKDEILRMAAGNLRDSVPEMGQDEIGIIAEELDNLRTALQDTLVREKESRRANQDLITAMSHDLRTPLTILNGYLEVLRLNRNPEMHEEYLNRCLQKTSDIREMTDRMFEYALVFEEVDDPKVKEIPIEYFRDCINEHSDFIKLAGFQPELDYTNVERWITGDKGMIKRIFSNLFSNILKYGDKSVPVNIKGCFTKTTYILTMSNGIKQQSTGVESNHIGLMSVEKMMQQLGGKSSFSEENGLFSVRLEFHLTAYGRVDGPETYAGNNAGSI</sequence>
<evidence type="ECO:0000256" key="10">
    <source>
        <dbReference type="ARBA" id="ARBA00022840"/>
    </source>
</evidence>
<dbReference type="Proteomes" id="UP000095390">
    <property type="component" value="Unassembled WGS sequence"/>
</dbReference>
<dbReference type="InterPro" id="IPR003660">
    <property type="entry name" value="HAMP_dom"/>
</dbReference>
<evidence type="ECO:0000256" key="6">
    <source>
        <dbReference type="ARBA" id="ARBA00022679"/>
    </source>
</evidence>
<evidence type="ECO:0000256" key="13">
    <source>
        <dbReference type="ARBA" id="ARBA00023136"/>
    </source>
</evidence>
<comment type="subcellular location">
    <subcellularLocation>
        <location evidence="2">Cell membrane</location>
        <topology evidence="2">Multi-pass membrane protein</topology>
    </subcellularLocation>
</comment>
<dbReference type="CDD" id="cd06225">
    <property type="entry name" value="HAMP"/>
    <property type="match status" value="1"/>
</dbReference>
<dbReference type="GO" id="GO:0005524">
    <property type="term" value="F:ATP binding"/>
    <property type="evidence" value="ECO:0007669"/>
    <property type="project" value="UniProtKB-KW"/>
</dbReference>
<evidence type="ECO:0000256" key="8">
    <source>
        <dbReference type="ARBA" id="ARBA00022741"/>
    </source>
</evidence>
<dbReference type="InterPro" id="IPR036890">
    <property type="entry name" value="HATPase_C_sf"/>
</dbReference>